<name>D2C4A4_THEP2</name>
<accession>D2C4A4</accession>
<evidence type="ECO:0000313" key="2">
    <source>
        <dbReference type="Proteomes" id="UP000000940"/>
    </source>
</evidence>
<sequence>MEFLNDPVVDEKVYLSFCDSLKDRCGDRVGNCDECTNSHCVGLCNTECDHVPWWKRIFLWW</sequence>
<dbReference type="EMBL" id="CP001839">
    <property type="protein sequence ID" value="ADA67558.1"/>
    <property type="molecule type" value="Genomic_DNA"/>
</dbReference>
<protein>
    <submittedName>
        <fullName evidence="1">Uncharacterized protein</fullName>
    </submittedName>
</protein>
<gene>
    <name evidence="1" type="ordered locus">Tnap_1476</name>
</gene>
<organism evidence="1 2">
    <name type="scientific">Thermotoga petrophila (strain ATCC BAA-489 / DSM 13996 / JCM 10882 / RKU-10)</name>
    <name type="common">Thermotoga naphthophila</name>
    <dbReference type="NCBI Taxonomy" id="590168"/>
    <lineage>
        <taxon>Bacteria</taxon>
        <taxon>Thermotogati</taxon>
        <taxon>Thermotogota</taxon>
        <taxon>Thermotogae</taxon>
        <taxon>Thermotogales</taxon>
        <taxon>Thermotogaceae</taxon>
        <taxon>Thermotoga</taxon>
    </lineage>
</organism>
<dbReference type="KEGG" id="tnp:Tnap_1476"/>
<dbReference type="Proteomes" id="UP000000940">
    <property type="component" value="Chromosome"/>
</dbReference>
<dbReference type="AlphaFoldDB" id="D2C4A4"/>
<dbReference type="RefSeq" id="WP_004083335.1">
    <property type="nucleotide sequence ID" value="NC_013642.1"/>
</dbReference>
<proteinExistence type="predicted"/>
<reference evidence="1 2" key="1">
    <citation type="submission" date="2009-12" db="EMBL/GenBank/DDBJ databases">
        <title>Complete sequence of Thermotoga petrophila RKU-1.</title>
        <authorList>
            <consortium name="US DOE Joint Genome Institute"/>
            <person name="Lucas S."/>
            <person name="Copeland A."/>
            <person name="Lapidus A."/>
            <person name="Glavina del Rio T."/>
            <person name="Dalin E."/>
            <person name="Tice H."/>
            <person name="Bruce D."/>
            <person name="Goodwin L."/>
            <person name="Pitluck S."/>
            <person name="Munk A.C."/>
            <person name="Brettin T."/>
            <person name="Detter J.C."/>
            <person name="Han C."/>
            <person name="Tapia R."/>
            <person name="Larimer F."/>
            <person name="Land M."/>
            <person name="Hauser L."/>
            <person name="Kyrpides N."/>
            <person name="Mikhailova N."/>
            <person name="Nelson K.E."/>
            <person name="Gogarten J.P."/>
            <person name="Noll K.M."/>
        </authorList>
    </citation>
    <scope>NUCLEOTIDE SEQUENCE [LARGE SCALE GENOMIC DNA]</scope>
    <source>
        <strain evidence="2">ATCC BAA-489 / DSM 13996 / JCM 10882 / RKU-10</strain>
    </source>
</reference>
<dbReference type="HOGENOM" id="CLU_2921283_0_0_0"/>
<keyword evidence="2" id="KW-1185">Reference proteome</keyword>
<evidence type="ECO:0000313" key="1">
    <source>
        <dbReference type="EMBL" id="ADA67558.1"/>
    </source>
</evidence>